<feature type="compositionally biased region" description="Basic and acidic residues" evidence="1">
    <location>
        <begin position="78"/>
        <end position="95"/>
    </location>
</feature>
<feature type="region of interest" description="Disordered" evidence="1">
    <location>
        <begin position="1"/>
        <end position="184"/>
    </location>
</feature>
<comment type="caution">
    <text evidence="2">The sequence shown here is derived from an EMBL/GenBank/DDBJ whole genome shotgun (WGS) entry which is preliminary data.</text>
</comment>
<dbReference type="EMBL" id="JAEFCI010011958">
    <property type="protein sequence ID" value="KAG5456296.1"/>
    <property type="molecule type" value="Genomic_DNA"/>
</dbReference>
<feature type="non-terminal residue" evidence="2">
    <location>
        <position position="1"/>
    </location>
</feature>
<dbReference type="AlphaFoldDB" id="A0A8H7ZMS6"/>
<feature type="compositionally biased region" description="Basic and acidic residues" evidence="1">
    <location>
        <begin position="110"/>
        <end position="127"/>
    </location>
</feature>
<accession>A0A8H7ZMS6</accession>
<feature type="compositionally biased region" description="Pro residues" evidence="1">
    <location>
        <begin position="216"/>
        <end position="237"/>
    </location>
</feature>
<sequence length="237" mass="24973">RAIFQRQPGVRQDVGRGGGGRGGGERPAATDDHPARRGGGGKAVSHLQGSVRELLQRRRGRVVPPKCGRNLPRHLPRRRDEGAVRGFSDGERAGEQRASVAAESAGGGTRGREGGGRGRGSFREKGERRRRRRFGRAVPGRGRARISECGHFPEAEGVRRRRAGRPPAGYEAQGRPVDGATNDGRFFFFAPRRVGANPLAEGANGGGGGGGSSFATPPPPGPFPPPPPFSSPPPPRA</sequence>
<protein>
    <submittedName>
        <fullName evidence="2">Uncharacterized protein</fullName>
    </submittedName>
</protein>
<organism evidence="2 3">
    <name type="scientific">Olpidium bornovanus</name>
    <dbReference type="NCBI Taxonomy" id="278681"/>
    <lineage>
        <taxon>Eukaryota</taxon>
        <taxon>Fungi</taxon>
        <taxon>Fungi incertae sedis</taxon>
        <taxon>Olpidiomycota</taxon>
        <taxon>Olpidiomycotina</taxon>
        <taxon>Olpidiomycetes</taxon>
        <taxon>Olpidiales</taxon>
        <taxon>Olpidiaceae</taxon>
        <taxon>Olpidium</taxon>
    </lineage>
</organism>
<feature type="compositionally biased region" description="Gly residues" evidence="1">
    <location>
        <begin position="203"/>
        <end position="212"/>
    </location>
</feature>
<dbReference type="Proteomes" id="UP000673691">
    <property type="component" value="Unassembled WGS sequence"/>
</dbReference>
<reference evidence="2 3" key="1">
    <citation type="journal article" name="Sci. Rep.">
        <title>Genome-scale phylogenetic analyses confirm Olpidium as the closest living zoosporic fungus to the non-flagellated, terrestrial fungi.</title>
        <authorList>
            <person name="Chang Y."/>
            <person name="Rochon D."/>
            <person name="Sekimoto S."/>
            <person name="Wang Y."/>
            <person name="Chovatia M."/>
            <person name="Sandor L."/>
            <person name="Salamov A."/>
            <person name="Grigoriev I.V."/>
            <person name="Stajich J.E."/>
            <person name="Spatafora J.W."/>
        </authorList>
    </citation>
    <scope>NUCLEOTIDE SEQUENCE [LARGE SCALE GENOMIC DNA]</scope>
    <source>
        <strain evidence="2">S191</strain>
    </source>
</reference>
<keyword evidence="3" id="KW-1185">Reference proteome</keyword>
<evidence type="ECO:0000313" key="2">
    <source>
        <dbReference type="EMBL" id="KAG5456296.1"/>
    </source>
</evidence>
<name>A0A8H7ZMS6_9FUNG</name>
<feature type="region of interest" description="Disordered" evidence="1">
    <location>
        <begin position="196"/>
        <end position="237"/>
    </location>
</feature>
<gene>
    <name evidence="2" type="ORF">BJ554DRAFT_3999</name>
</gene>
<evidence type="ECO:0000313" key="3">
    <source>
        <dbReference type="Proteomes" id="UP000673691"/>
    </source>
</evidence>
<feature type="compositionally biased region" description="Basic and acidic residues" evidence="1">
    <location>
        <begin position="145"/>
        <end position="158"/>
    </location>
</feature>
<evidence type="ECO:0000256" key="1">
    <source>
        <dbReference type="SAM" id="MobiDB-lite"/>
    </source>
</evidence>
<proteinExistence type="predicted"/>